<name>A0AA86YAS6_9CAUD</name>
<dbReference type="Proteomes" id="UP001302000">
    <property type="component" value="Segment"/>
</dbReference>
<feature type="compositionally biased region" description="Polar residues" evidence="1">
    <location>
        <begin position="130"/>
        <end position="139"/>
    </location>
</feature>
<sequence>MSRDIKVHGVKQAVGELMRTPRGFHQEVWSSRDEKGEIWVWTSQYLDQNSWTINHPPEEKRVDTVANMYRSCNERMSMTAALKQAAIDVWTRPEMLDILRGGRTWQAASHGARYRMSSTASTTARRDSTGVRTRTSRTM</sequence>
<evidence type="ECO:0000313" key="2">
    <source>
        <dbReference type="EMBL" id="DBA35626.1"/>
    </source>
</evidence>
<organism evidence="2 3">
    <name type="scientific">Caudoviricetes sp. vir335</name>
    <dbReference type="NCBI Taxonomy" id="3068357"/>
    <lineage>
        <taxon>Viruses</taxon>
        <taxon>Duplodnaviria</taxon>
        <taxon>Heunggongvirae</taxon>
        <taxon>Uroviricota</taxon>
        <taxon>Caudoviricetes</taxon>
    </lineage>
</organism>
<dbReference type="RefSeq" id="YP_013605530.1">
    <property type="nucleotide sequence ID" value="NC_134205.1"/>
</dbReference>
<feature type="compositionally biased region" description="Low complexity" evidence="1">
    <location>
        <begin position="114"/>
        <end position="123"/>
    </location>
</feature>
<keyword evidence="3" id="KW-1185">Reference proteome</keyword>
<gene>
    <name evidence="2" type="ORF">vir335_00070</name>
</gene>
<dbReference type="GeneID" id="301841456"/>
<evidence type="ECO:0000256" key="1">
    <source>
        <dbReference type="SAM" id="MobiDB-lite"/>
    </source>
</evidence>
<dbReference type="EMBL" id="BK063680">
    <property type="protein sequence ID" value="DBA35626.1"/>
    <property type="molecule type" value="Genomic_DNA"/>
</dbReference>
<feature type="region of interest" description="Disordered" evidence="1">
    <location>
        <begin position="114"/>
        <end position="139"/>
    </location>
</feature>
<accession>A0AA86YAS6</accession>
<reference evidence="2 3" key="1">
    <citation type="journal article" date="2023" name="Nat. Microbiol.">
        <title>A compendium of viruses from methanogenic archaea reveals their diversity and adaptations to the gut environment.</title>
        <authorList>
            <person name="Medvedeva S."/>
            <person name="Borrel G."/>
            <person name="Krupovic M."/>
            <person name="Gribaldo S."/>
        </authorList>
    </citation>
    <scope>NUCLEOTIDE SEQUENCE [LARGE SCALE GENOMIC DNA]</scope>
</reference>
<evidence type="ECO:0000313" key="3">
    <source>
        <dbReference type="Proteomes" id="UP001302000"/>
    </source>
</evidence>
<proteinExistence type="predicted"/>
<protein>
    <submittedName>
        <fullName evidence="2">Uncharacterized protein</fullName>
    </submittedName>
</protein>